<dbReference type="AlphaFoldDB" id="A0A4P7CUN7"/>
<keyword evidence="8" id="KW-1185">Reference proteome</keyword>
<dbReference type="CDD" id="cd13659">
    <property type="entry name" value="PBP2_PotF"/>
    <property type="match status" value="1"/>
</dbReference>
<evidence type="ECO:0000256" key="2">
    <source>
        <dbReference type="ARBA" id="ARBA00022448"/>
    </source>
</evidence>
<evidence type="ECO:0000256" key="6">
    <source>
        <dbReference type="SAM" id="SignalP"/>
    </source>
</evidence>
<dbReference type="PANTHER" id="PTHR30222:SF12">
    <property type="entry name" value="NORSPERMIDINE SENSOR"/>
    <property type="match status" value="1"/>
</dbReference>
<dbReference type="GO" id="GO:0015846">
    <property type="term" value="P:polyamine transport"/>
    <property type="evidence" value="ECO:0007669"/>
    <property type="project" value="InterPro"/>
</dbReference>
<gene>
    <name evidence="7" type="ORF">E1956_22070</name>
</gene>
<dbReference type="Gene3D" id="3.40.190.10">
    <property type="entry name" value="Periplasmic binding protein-like II"/>
    <property type="match status" value="2"/>
</dbReference>
<dbReference type="Pfam" id="PF13416">
    <property type="entry name" value="SBP_bac_8"/>
    <property type="match status" value="1"/>
</dbReference>
<keyword evidence="2 5" id="KW-0813">Transport</keyword>
<evidence type="ECO:0000313" key="8">
    <source>
        <dbReference type="Proteomes" id="UP000295727"/>
    </source>
</evidence>
<feature type="chain" id="PRO_5020272568" description="Putrescine-binding periplasmic protein" evidence="6">
    <location>
        <begin position="24"/>
        <end position="365"/>
    </location>
</feature>
<dbReference type="EMBL" id="CP038149">
    <property type="protein sequence ID" value="QBQ99825.1"/>
    <property type="molecule type" value="Genomic_DNA"/>
</dbReference>
<evidence type="ECO:0000256" key="3">
    <source>
        <dbReference type="ARBA" id="ARBA00022729"/>
    </source>
</evidence>
<evidence type="ECO:0000313" key="7">
    <source>
        <dbReference type="EMBL" id="QBQ99825.1"/>
    </source>
</evidence>
<reference evidence="7 8" key="1">
    <citation type="submission" date="2019-03" db="EMBL/GenBank/DDBJ databases">
        <title>Paraburkholderia sp. 7MH5, isolated from subtropical forest soil.</title>
        <authorList>
            <person name="Gao Z.-H."/>
            <person name="Qiu L.-H."/>
        </authorList>
    </citation>
    <scope>NUCLEOTIDE SEQUENCE [LARGE SCALE GENOMIC DNA]</scope>
    <source>
        <strain evidence="7 8">7MH5</strain>
    </source>
</reference>
<evidence type="ECO:0000256" key="5">
    <source>
        <dbReference type="PIRNR" id="PIRNR019574"/>
    </source>
</evidence>
<feature type="signal peptide" evidence="6">
    <location>
        <begin position="1"/>
        <end position="23"/>
    </location>
</feature>
<proteinExistence type="inferred from homology"/>
<dbReference type="PIRSF" id="PIRSF019574">
    <property type="entry name" value="Periplasmic_polyamine_BP"/>
    <property type="match status" value="1"/>
</dbReference>
<dbReference type="InterPro" id="IPR006059">
    <property type="entry name" value="SBP"/>
</dbReference>
<dbReference type="GO" id="GO:0019808">
    <property type="term" value="F:polyamine binding"/>
    <property type="evidence" value="ECO:0007669"/>
    <property type="project" value="InterPro"/>
</dbReference>
<dbReference type="KEGG" id="ppai:E1956_22070"/>
<sequence length="365" mass="39984">MNQSLCKAAVCCALLGSSAIAMSAGQVLNVYNWSDYIGENTVANFESETGIKVKYDVYDSNDTLQTKLLAGNTGYDVVVPSANFMAKQISAGIYQRLDKSKLPNLVNLDKTIMAMVQDADPGNRYGIPWAWVTIGLGINVTRVKAVLGNDAQIDDWNLLLDPKIAAKLKQCGVSVLDEPTDVFPEVLHYLHKDPASTNPADYQAAFDVLKQIRPYIAQFNSSGYINDLASADICLALGYSGDVNIAKHRALEAHKPYQISYVIPTSGAPVGFDIMAIPKDAPDPEAALAWINFIEKPEINAEITNKVYYPTANLAARKYVNPELASDPGIYPPESVMKTLYPLKPMPAEILRLEHRLWSQLKSGI</sequence>
<accession>A0A4P7CUN7</accession>
<dbReference type="Proteomes" id="UP000295727">
    <property type="component" value="Chromosome 2"/>
</dbReference>
<dbReference type="PRINTS" id="PR00909">
    <property type="entry name" value="SPERMDNBNDNG"/>
</dbReference>
<dbReference type="SUPFAM" id="SSF53850">
    <property type="entry name" value="Periplasmic binding protein-like II"/>
    <property type="match status" value="1"/>
</dbReference>
<dbReference type="InterPro" id="IPR001188">
    <property type="entry name" value="Sperm_putr-bd"/>
</dbReference>
<dbReference type="OrthoDB" id="9769319at2"/>
<protein>
    <recommendedName>
        <fullName evidence="5">Putrescine-binding periplasmic protein</fullName>
    </recommendedName>
</protein>
<dbReference type="RefSeq" id="WP_134752918.1">
    <property type="nucleotide sequence ID" value="NZ_CP038149.1"/>
</dbReference>
<organism evidence="7 8">
    <name type="scientific">Paraburkholderia pallida</name>
    <dbReference type="NCBI Taxonomy" id="2547399"/>
    <lineage>
        <taxon>Bacteria</taxon>
        <taxon>Pseudomonadati</taxon>
        <taxon>Pseudomonadota</taxon>
        <taxon>Betaproteobacteria</taxon>
        <taxon>Burkholderiales</taxon>
        <taxon>Burkholderiaceae</taxon>
        <taxon>Paraburkholderia</taxon>
    </lineage>
</organism>
<comment type="function">
    <text evidence="5">Required for the activity of the bacterial periplasmic transport system of putrescine.</text>
</comment>
<name>A0A4P7CUN7_9BURK</name>
<comment type="subcellular location">
    <subcellularLocation>
        <location evidence="1 5">Periplasm</location>
    </subcellularLocation>
</comment>
<evidence type="ECO:0000256" key="4">
    <source>
        <dbReference type="ARBA" id="ARBA00022764"/>
    </source>
</evidence>
<evidence type="ECO:0000256" key="1">
    <source>
        <dbReference type="ARBA" id="ARBA00004418"/>
    </source>
</evidence>
<keyword evidence="3 6" id="KW-0732">Signal</keyword>
<dbReference type="PANTHER" id="PTHR30222">
    <property type="entry name" value="SPERMIDINE/PUTRESCINE-BINDING PERIPLASMIC PROTEIN"/>
    <property type="match status" value="1"/>
</dbReference>
<comment type="similarity">
    <text evidence="5">Belongs to the bacterial solute-binding protein PotD/PotF family.</text>
</comment>
<dbReference type="GO" id="GO:0042597">
    <property type="term" value="C:periplasmic space"/>
    <property type="evidence" value="ECO:0007669"/>
    <property type="project" value="UniProtKB-SubCell"/>
</dbReference>
<keyword evidence="4 5" id="KW-0574">Periplasm</keyword>